<feature type="transmembrane region" description="Helical" evidence="2">
    <location>
        <begin position="131"/>
        <end position="159"/>
    </location>
</feature>
<evidence type="ECO:0000256" key="1">
    <source>
        <dbReference type="SAM" id="MobiDB-lite"/>
    </source>
</evidence>
<dbReference type="PANTHER" id="PTHR33825">
    <property type="entry name" value="CHITINASE-LIKE PROTEIN"/>
    <property type="match status" value="1"/>
</dbReference>
<dbReference type="OrthoDB" id="1923031at2759"/>
<proteinExistence type="predicted"/>
<evidence type="ECO:0000256" key="2">
    <source>
        <dbReference type="SAM" id="Phobius"/>
    </source>
</evidence>
<keyword evidence="2" id="KW-0472">Membrane</keyword>
<evidence type="ECO:0000313" key="4">
    <source>
        <dbReference type="Proteomes" id="UP000623129"/>
    </source>
</evidence>
<dbReference type="Proteomes" id="UP000623129">
    <property type="component" value="Unassembled WGS sequence"/>
</dbReference>
<organism evidence="3 4">
    <name type="scientific">Carex littledalei</name>
    <dbReference type="NCBI Taxonomy" id="544730"/>
    <lineage>
        <taxon>Eukaryota</taxon>
        <taxon>Viridiplantae</taxon>
        <taxon>Streptophyta</taxon>
        <taxon>Embryophyta</taxon>
        <taxon>Tracheophyta</taxon>
        <taxon>Spermatophyta</taxon>
        <taxon>Magnoliopsida</taxon>
        <taxon>Liliopsida</taxon>
        <taxon>Poales</taxon>
        <taxon>Cyperaceae</taxon>
        <taxon>Cyperoideae</taxon>
        <taxon>Cariceae</taxon>
        <taxon>Carex</taxon>
        <taxon>Carex subgen. Euthyceras</taxon>
    </lineage>
</organism>
<evidence type="ECO:0000313" key="3">
    <source>
        <dbReference type="EMBL" id="KAF3334384.1"/>
    </source>
</evidence>
<name>A0A833RFG3_9POAL</name>
<dbReference type="AlphaFoldDB" id="A0A833RFG3"/>
<sequence>MLRPPLLASSSDNRFLLRTTSSFNPSNRLPRPLSDNFNLPLKPQTNHRFLPSLSVASRRFSFPLAYCTRTSRRSDELVTVKEVTDEGERAEEVVGVSNVDGNLGFMRVGVGNPSLVGRVGLIRMSLGDQAFFLMAFVAVTTSIAFTSLVAVAIPTLFALKRTAKSLAKLADTACVELPSTMAAIRLSGLEISDLTLELSDLSQGIAGSVSKSTQAVKAAGAGIKQIGAVAQQKTMSIIEERANLPEMPIEPFVAGAARKTSHAFRQVANNLMSFISGNVESSRKQKPSNSLSREGKSSIRSSKKEKPKPKPSTIVES</sequence>
<gene>
    <name evidence="3" type="ORF">FCM35_KLT20988</name>
</gene>
<reference evidence="3" key="1">
    <citation type="submission" date="2020-01" db="EMBL/GenBank/DDBJ databases">
        <title>Genome sequence of Kobresia littledalei, the first chromosome-level genome in the family Cyperaceae.</title>
        <authorList>
            <person name="Qu G."/>
        </authorList>
    </citation>
    <scope>NUCLEOTIDE SEQUENCE</scope>
    <source>
        <strain evidence="3">C.B.Clarke</strain>
        <tissue evidence="3">Leaf</tissue>
    </source>
</reference>
<keyword evidence="4" id="KW-1185">Reference proteome</keyword>
<comment type="caution">
    <text evidence="3">The sequence shown here is derived from an EMBL/GenBank/DDBJ whole genome shotgun (WGS) entry which is preliminary data.</text>
</comment>
<dbReference type="EMBL" id="SWLB01000009">
    <property type="protein sequence ID" value="KAF3334384.1"/>
    <property type="molecule type" value="Genomic_DNA"/>
</dbReference>
<dbReference type="PANTHER" id="PTHR33825:SF14">
    <property type="entry name" value="CHITINASE-LIKE PROTEIN"/>
    <property type="match status" value="1"/>
</dbReference>
<feature type="region of interest" description="Disordered" evidence="1">
    <location>
        <begin position="277"/>
        <end position="317"/>
    </location>
</feature>
<keyword evidence="2" id="KW-1133">Transmembrane helix</keyword>
<keyword evidence="2" id="KW-0812">Transmembrane</keyword>
<protein>
    <submittedName>
        <fullName evidence="3">Uncharacterized protein</fullName>
    </submittedName>
</protein>
<accession>A0A833RFG3</accession>